<evidence type="ECO:0000313" key="2">
    <source>
        <dbReference type="EMBL" id="SBT31422.1"/>
    </source>
</evidence>
<dbReference type="Proteomes" id="UP000078550">
    <property type="component" value="Unassembled WGS sequence"/>
</dbReference>
<dbReference type="EMBL" id="FLRE01000017">
    <property type="protein sequence ID" value="SBT31422.1"/>
    <property type="molecule type" value="Genomic_DNA"/>
</dbReference>
<evidence type="ECO:0000313" key="4">
    <source>
        <dbReference type="Proteomes" id="UP000078555"/>
    </source>
</evidence>
<reference evidence="2" key="2">
    <citation type="submission" date="2016-05" db="EMBL/GenBank/DDBJ databases">
        <authorList>
            <person name="Lavstsen T."/>
            <person name="Jespersen J.S."/>
        </authorList>
    </citation>
    <scope>NUCLEOTIDE SEQUENCE [LARGE SCALE GENOMIC DNA]</scope>
</reference>
<reference evidence="3 4" key="1">
    <citation type="submission" date="2016-05" db="EMBL/GenBank/DDBJ databases">
        <authorList>
            <person name="Naeem Raeece"/>
        </authorList>
    </citation>
    <scope>NUCLEOTIDE SEQUENCE [LARGE SCALE GENOMIC DNA]</scope>
</reference>
<dbReference type="AlphaFoldDB" id="A0A1A8YIP9"/>
<gene>
    <name evidence="1" type="ORF">POVWA1_003920</name>
    <name evidence="2" type="ORF">POVWA2_004060</name>
</gene>
<keyword evidence="4" id="KW-1185">Reference proteome</keyword>
<dbReference type="Proteomes" id="UP000078555">
    <property type="component" value="Unassembled WGS sequence"/>
</dbReference>
<name>A0A1A8YIP9_PLAOA</name>
<evidence type="ECO:0000313" key="3">
    <source>
        <dbReference type="Proteomes" id="UP000078550"/>
    </source>
</evidence>
<organism evidence="2 3">
    <name type="scientific">Plasmodium ovale wallikeri</name>
    <dbReference type="NCBI Taxonomy" id="864142"/>
    <lineage>
        <taxon>Eukaryota</taxon>
        <taxon>Sar</taxon>
        <taxon>Alveolata</taxon>
        <taxon>Apicomplexa</taxon>
        <taxon>Aconoidasida</taxon>
        <taxon>Haemosporida</taxon>
        <taxon>Plasmodiidae</taxon>
        <taxon>Plasmodium</taxon>
        <taxon>Plasmodium (Plasmodium)</taxon>
    </lineage>
</organism>
<sequence>MANVRGPQKVRMRVLAYINFCKPYMLTTCVHTCLGLAATADPIAVNMRCNLQDQEPKRGRVSTASNKTIFP</sequence>
<evidence type="ECO:0000313" key="1">
    <source>
        <dbReference type="EMBL" id="SBT30804.1"/>
    </source>
</evidence>
<accession>A0A1A8YIP9</accession>
<dbReference type="EMBL" id="FLRD01000009">
    <property type="protein sequence ID" value="SBT30804.1"/>
    <property type="molecule type" value="Genomic_DNA"/>
</dbReference>
<proteinExistence type="predicted"/>
<protein>
    <submittedName>
        <fullName evidence="2">Uncharacterized protein</fullName>
    </submittedName>
</protein>